<evidence type="ECO:0000313" key="3">
    <source>
        <dbReference type="Proteomes" id="UP001454036"/>
    </source>
</evidence>
<name>A0AAV3RP76_LITER</name>
<dbReference type="AlphaFoldDB" id="A0AAV3RP76"/>
<reference evidence="2 3" key="1">
    <citation type="submission" date="2024-01" db="EMBL/GenBank/DDBJ databases">
        <title>The complete chloroplast genome sequence of Lithospermum erythrorhizon: insights into the phylogenetic relationship among Boraginaceae species and the maternal lineages of purple gromwells.</title>
        <authorList>
            <person name="Okada T."/>
            <person name="Watanabe K."/>
        </authorList>
    </citation>
    <scope>NUCLEOTIDE SEQUENCE [LARGE SCALE GENOMIC DNA]</scope>
</reference>
<dbReference type="InterPro" id="IPR043502">
    <property type="entry name" value="DNA/RNA_pol_sf"/>
</dbReference>
<evidence type="ECO:0000313" key="2">
    <source>
        <dbReference type="EMBL" id="GAA0182299.1"/>
    </source>
</evidence>
<dbReference type="PROSITE" id="PS50878">
    <property type="entry name" value="RT_POL"/>
    <property type="match status" value="1"/>
</dbReference>
<dbReference type="PANTHER" id="PTHR46890">
    <property type="entry name" value="NON-LTR RETROLELEMENT REVERSE TRANSCRIPTASE-LIKE PROTEIN-RELATED"/>
    <property type="match status" value="1"/>
</dbReference>
<dbReference type="SUPFAM" id="SSF56219">
    <property type="entry name" value="DNase I-like"/>
    <property type="match status" value="1"/>
</dbReference>
<dbReference type="PANTHER" id="PTHR46890:SF48">
    <property type="entry name" value="RNA-DIRECTED DNA POLYMERASE"/>
    <property type="match status" value="1"/>
</dbReference>
<dbReference type="InterPro" id="IPR000477">
    <property type="entry name" value="RT_dom"/>
</dbReference>
<dbReference type="CDD" id="cd01650">
    <property type="entry name" value="RT_nLTR_like"/>
    <property type="match status" value="1"/>
</dbReference>
<dbReference type="Gene3D" id="3.60.10.10">
    <property type="entry name" value="Endonuclease/exonuclease/phosphatase"/>
    <property type="match status" value="1"/>
</dbReference>
<organism evidence="2 3">
    <name type="scientific">Lithospermum erythrorhizon</name>
    <name type="common">Purple gromwell</name>
    <name type="synonym">Lithospermum officinale var. erythrorhizon</name>
    <dbReference type="NCBI Taxonomy" id="34254"/>
    <lineage>
        <taxon>Eukaryota</taxon>
        <taxon>Viridiplantae</taxon>
        <taxon>Streptophyta</taxon>
        <taxon>Embryophyta</taxon>
        <taxon>Tracheophyta</taxon>
        <taxon>Spermatophyta</taxon>
        <taxon>Magnoliopsida</taxon>
        <taxon>eudicotyledons</taxon>
        <taxon>Gunneridae</taxon>
        <taxon>Pentapetalae</taxon>
        <taxon>asterids</taxon>
        <taxon>lamiids</taxon>
        <taxon>Boraginales</taxon>
        <taxon>Boraginaceae</taxon>
        <taxon>Boraginoideae</taxon>
        <taxon>Lithospermeae</taxon>
        <taxon>Lithospermum</taxon>
    </lineage>
</organism>
<keyword evidence="3" id="KW-1185">Reference proteome</keyword>
<dbReference type="InterPro" id="IPR052343">
    <property type="entry name" value="Retrotransposon-Effector_Assoc"/>
</dbReference>
<dbReference type="Proteomes" id="UP001454036">
    <property type="component" value="Unassembled WGS sequence"/>
</dbReference>
<dbReference type="EMBL" id="BAABME010010822">
    <property type="protein sequence ID" value="GAA0182299.1"/>
    <property type="molecule type" value="Genomic_DNA"/>
</dbReference>
<proteinExistence type="predicted"/>
<evidence type="ECO:0000259" key="1">
    <source>
        <dbReference type="PROSITE" id="PS50878"/>
    </source>
</evidence>
<sequence>MGDFNAIVGHSEQVVCKAINPRVLEEFNECILNCRLDDAGYKGLSFSWTNGRVSKRLDRVLLNHSYGELFPLVKVTQLAKTGSDHAPLIVESRRPKEGKGGFFRFQKVSSRLEVFGDVFSHVEQAKLEVQKCERVYESSSLPADRELLHKAKAIHLRALAIEEDYLCQLSGYKWLQEGDKNIAFYHNYVRRKRKKRAILGIYEEGEWLSETSQIAALGVTFLQEQLSGGLNMDHAELVDCIPSLVTDEDNEMMLRAPTKEEVRTVVLSLNKESVAGPDGFNGHFYHNFWGVIVDDVVDAMGHFLNGHKLPQAFTSTTIALIPKTDAAKSWTEYRPISLCTFANNIVTKLLSTRLGSISPKLISKFQAGFVHGRLIQDNVLLAQDLMHRIDKGGKEGNVIHNLDMSKAFDKLSWQFLKRVLGRFGFSDNLIARIMACIDNSWFSLLVNGKASGYFKSDKGVRQGDPLSPHLFILAEEYLLRGLQKQ</sequence>
<accession>A0AAV3RP76</accession>
<gene>
    <name evidence="2" type="ORF">LIER_30353</name>
</gene>
<protein>
    <recommendedName>
        <fullName evidence="1">Reverse transcriptase domain-containing protein</fullName>
    </recommendedName>
</protein>
<dbReference type="InterPro" id="IPR036691">
    <property type="entry name" value="Endo/exonu/phosph_ase_sf"/>
</dbReference>
<comment type="caution">
    <text evidence="2">The sequence shown here is derived from an EMBL/GenBank/DDBJ whole genome shotgun (WGS) entry which is preliminary data.</text>
</comment>
<dbReference type="Pfam" id="PF00078">
    <property type="entry name" value="RVT_1"/>
    <property type="match status" value="1"/>
</dbReference>
<feature type="domain" description="Reverse transcriptase" evidence="1">
    <location>
        <begin position="302"/>
        <end position="485"/>
    </location>
</feature>
<dbReference type="SUPFAM" id="SSF56672">
    <property type="entry name" value="DNA/RNA polymerases"/>
    <property type="match status" value="1"/>
</dbReference>